<dbReference type="InterPro" id="IPR018484">
    <property type="entry name" value="FGGY_N"/>
</dbReference>
<evidence type="ECO:0000313" key="5">
    <source>
        <dbReference type="EMBL" id="VAW15214.1"/>
    </source>
</evidence>
<dbReference type="EC" id="2.7.1.30" evidence="5"/>
<sequence length="518" mass="57942">MEKLILSVDCGTQSLRVLLFSLKGELIDMEKIPFEPYCSEHPGWAEQDPELYWKSLCKASSVLKKRNPEDFSKICGVGVTTLRNTLVNVDKEGKPLRPAVVWLDQRKAEIVYSPTLLMRAALKIIRMEEVVEKMQKEGKCNWIRQQQPGIWAKTHKYLQVSGFINFRLTGQFADSVASQIGHLPFNYRQLKWGDPKKPFAISSKIYPVEKEKLPVLVQPGTPIGKITGTASRQTGIPEGLPVIACGSDKGCETIGMGVLDHSMASLSFGTAATIQTTSARYFEPKPFMPAYPASYPGRFNPEIEIFRGFWMVTWFKNEFAQKEEKKALSKGIPVEVVLNKLLKKTPPGSMGLIVQPYWSPSLSEPSAKGAMIGFGDVHKKAHVYRAVIEGLAFGLLEGMYRIEKKGRFKFRQLAVSGGASQSNEICQISADVFNLPIVRGTTFETSGLGAAILTALGTNCFNSIEEAIESMVSYQHSFEPNPENAMLYNHLYKRVYRKMYKLLEPLYKEIRGITGYPG</sequence>
<dbReference type="InterPro" id="IPR050406">
    <property type="entry name" value="FGGY_Carb_Kinase"/>
</dbReference>
<dbReference type="AlphaFoldDB" id="A0A3B0U350"/>
<evidence type="ECO:0000259" key="3">
    <source>
        <dbReference type="Pfam" id="PF00370"/>
    </source>
</evidence>
<dbReference type="GO" id="GO:0004370">
    <property type="term" value="F:glycerol kinase activity"/>
    <property type="evidence" value="ECO:0007669"/>
    <property type="project" value="UniProtKB-EC"/>
</dbReference>
<gene>
    <name evidence="5" type="ORF">MNBD_BACTEROID01-473</name>
</gene>
<keyword evidence="2 5" id="KW-0418">Kinase</keyword>
<dbReference type="CDD" id="cd07779">
    <property type="entry name" value="ASKHA_NBD_FGGY_YgcE-like"/>
    <property type="match status" value="1"/>
</dbReference>
<keyword evidence="1 5" id="KW-0808">Transferase</keyword>
<evidence type="ECO:0000256" key="1">
    <source>
        <dbReference type="ARBA" id="ARBA00022679"/>
    </source>
</evidence>
<dbReference type="SUPFAM" id="SSF53067">
    <property type="entry name" value="Actin-like ATPase domain"/>
    <property type="match status" value="2"/>
</dbReference>
<name>A0A3B0U350_9ZZZZ</name>
<evidence type="ECO:0000256" key="2">
    <source>
        <dbReference type="ARBA" id="ARBA00022777"/>
    </source>
</evidence>
<dbReference type="PIRSF" id="PIRSF000538">
    <property type="entry name" value="GlpK"/>
    <property type="match status" value="1"/>
</dbReference>
<organism evidence="5">
    <name type="scientific">hydrothermal vent metagenome</name>
    <dbReference type="NCBI Taxonomy" id="652676"/>
    <lineage>
        <taxon>unclassified sequences</taxon>
        <taxon>metagenomes</taxon>
        <taxon>ecological metagenomes</taxon>
    </lineage>
</organism>
<dbReference type="PANTHER" id="PTHR43095:SF5">
    <property type="entry name" value="XYLULOSE KINASE"/>
    <property type="match status" value="1"/>
</dbReference>
<dbReference type="Gene3D" id="3.30.420.40">
    <property type="match status" value="2"/>
</dbReference>
<reference evidence="5" key="1">
    <citation type="submission" date="2018-06" db="EMBL/GenBank/DDBJ databases">
        <authorList>
            <person name="Zhirakovskaya E."/>
        </authorList>
    </citation>
    <scope>NUCLEOTIDE SEQUENCE</scope>
</reference>
<dbReference type="GO" id="GO:0005975">
    <property type="term" value="P:carbohydrate metabolic process"/>
    <property type="evidence" value="ECO:0007669"/>
    <property type="project" value="InterPro"/>
</dbReference>
<dbReference type="Pfam" id="PF02782">
    <property type="entry name" value="FGGY_C"/>
    <property type="match status" value="1"/>
</dbReference>
<evidence type="ECO:0000259" key="4">
    <source>
        <dbReference type="Pfam" id="PF02782"/>
    </source>
</evidence>
<dbReference type="EMBL" id="UOEP01000046">
    <property type="protein sequence ID" value="VAW15214.1"/>
    <property type="molecule type" value="Genomic_DNA"/>
</dbReference>
<dbReference type="Pfam" id="PF00370">
    <property type="entry name" value="FGGY_N"/>
    <property type="match status" value="1"/>
</dbReference>
<feature type="domain" description="Carbohydrate kinase FGGY C-terminal" evidence="4">
    <location>
        <begin position="267"/>
        <end position="456"/>
    </location>
</feature>
<dbReference type="InterPro" id="IPR000577">
    <property type="entry name" value="Carb_kinase_FGGY"/>
</dbReference>
<feature type="domain" description="Carbohydrate kinase FGGY N-terminal" evidence="3">
    <location>
        <begin position="5"/>
        <end position="252"/>
    </location>
</feature>
<dbReference type="InterPro" id="IPR018485">
    <property type="entry name" value="FGGY_C"/>
</dbReference>
<dbReference type="InterPro" id="IPR043129">
    <property type="entry name" value="ATPase_NBD"/>
</dbReference>
<protein>
    <submittedName>
        <fullName evidence="5">Glycerol kinase</fullName>
        <ecNumber evidence="5">2.7.1.30</ecNumber>
    </submittedName>
</protein>
<accession>A0A3B0U350</accession>
<proteinExistence type="predicted"/>
<dbReference type="PANTHER" id="PTHR43095">
    <property type="entry name" value="SUGAR KINASE"/>
    <property type="match status" value="1"/>
</dbReference>